<evidence type="ECO:0000313" key="2">
    <source>
        <dbReference type="EMBL" id="MCS0657643.1"/>
    </source>
</evidence>
<organism evidence="2 3">
    <name type="scientific">Massilia terrae</name>
    <dbReference type="NCBI Taxonomy" id="1811224"/>
    <lineage>
        <taxon>Bacteria</taxon>
        <taxon>Pseudomonadati</taxon>
        <taxon>Pseudomonadota</taxon>
        <taxon>Betaproteobacteria</taxon>
        <taxon>Burkholderiales</taxon>
        <taxon>Oxalobacteraceae</taxon>
        <taxon>Telluria group</taxon>
        <taxon>Massilia</taxon>
    </lineage>
</organism>
<proteinExistence type="predicted"/>
<protein>
    <submittedName>
        <fullName evidence="2">FixH family protein</fullName>
    </submittedName>
</protein>
<dbReference type="EMBL" id="JANUGU010000001">
    <property type="protein sequence ID" value="MCS0657643.1"/>
    <property type="molecule type" value="Genomic_DNA"/>
</dbReference>
<dbReference type="RefSeq" id="WP_258810781.1">
    <property type="nucleotide sequence ID" value="NZ_JANUGU010000001.1"/>
</dbReference>
<dbReference type="Pfam" id="PF13115">
    <property type="entry name" value="YtkA"/>
    <property type="match status" value="1"/>
</dbReference>
<feature type="domain" description="YtkA-like" evidence="1">
    <location>
        <begin position="6"/>
        <end position="88"/>
    </location>
</feature>
<dbReference type="InterPro" id="IPR032693">
    <property type="entry name" value="YtkA-like_dom"/>
</dbReference>
<accession>A0ABT2CUI9</accession>
<sequence length="114" mass="12578">MSSQHKYQVAVHSLAQPAPINRMHAWEVQLRAPNGQPVNGAHISVDGGMPQHGHGLPTQPKVTRELGDGRYLVEGMKFSMPGWWQIKLKVDGAEGADDVTFNTMVNISQLLARR</sequence>
<keyword evidence="3" id="KW-1185">Reference proteome</keyword>
<reference evidence="2 3" key="1">
    <citation type="submission" date="2022-08" db="EMBL/GenBank/DDBJ databases">
        <title>Reclassification of Massilia species as members of the genera Telluria, Duganella, Pseudoduganella, Mokoshia gen. nov. and Zemynaea gen. nov. using orthogonal and non-orthogonal genome-based approaches.</title>
        <authorList>
            <person name="Bowman J.P."/>
        </authorList>
    </citation>
    <scope>NUCLEOTIDE SEQUENCE [LARGE SCALE GENOMIC DNA]</scope>
    <source>
        <strain evidence="2 3">JCM 31606</strain>
    </source>
</reference>
<evidence type="ECO:0000259" key="1">
    <source>
        <dbReference type="Pfam" id="PF13115"/>
    </source>
</evidence>
<comment type="caution">
    <text evidence="2">The sequence shown here is derived from an EMBL/GenBank/DDBJ whole genome shotgun (WGS) entry which is preliminary data.</text>
</comment>
<gene>
    <name evidence="2" type="ORF">NX778_06135</name>
</gene>
<dbReference type="Proteomes" id="UP001204621">
    <property type="component" value="Unassembled WGS sequence"/>
</dbReference>
<evidence type="ECO:0000313" key="3">
    <source>
        <dbReference type="Proteomes" id="UP001204621"/>
    </source>
</evidence>
<name>A0ABT2CUI9_9BURK</name>